<evidence type="ECO:0000256" key="1">
    <source>
        <dbReference type="SAM" id="MobiDB-lite"/>
    </source>
</evidence>
<name>A0A2R5G9B9_9STRA</name>
<accession>A0A2R5G9B9</accession>
<proteinExistence type="predicted"/>
<dbReference type="AlphaFoldDB" id="A0A2R5G9B9"/>
<evidence type="ECO:0000313" key="3">
    <source>
        <dbReference type="Proteomes" id="UP000241890"/>
    </source>
</evidence>
<dbReference type="InParanoid" id="A0A2R5G9B9"/>
<evidence type="ECO:0000313" key="2">
    <source>
        <dbReference type="EMBL" id="GBG27642.1"/>
    </source>
</evidence>
<reference evidence="2 3" key="1">
    <citation type="submission" date="2017-12" db="EMBL/GenBank/DDBJ databases">
        <title>Sequencing, de novo assembly and annotation of complete genome of a new Thraustochytrid species, strain FCC1311.</title>
        <authorList>
            <person name="Sedici K."/>
            <person name="Godart F."/>
            <person name="Aiese Cigliano R."/>
            <person name="Sanseverino W."/>
            <person name="Barakat M."/>
            <person name="Ortet P."/>
            <person name="Marechal E."/>
            <person name="Cagnac O."/>
            <person name="Amato A."/>
        </authorList>
    </citation>
    <scope>NUCLEOTIDE SEQUENCE [LARGE SCALE GENOMIC DNA]</scope>
</reference>
<sequence>MVYYVYSSEYEMEPGREFLHSLQVAESGLQGLGASKQNSQEVSEPERAKTRPGRTATSYQELSISERRLGNEAIKSILDRGKTHNGLIARAQASVDTSEPKTRSINRWHNALRLRDPMPELELPKDVKMHSSWTQLAEMKWRKDWHERLLKSTKSNIDVHLPKHVKIYQRRKKEELRKLVEGDRIIA</sequence>
<comment type="caution">
    <text evidence="2">The sequence shown here is derived from an EMBL/GenBank/DDBJ whole genome shotgun (WGS) entry which is preliminary data.</text>
</comment>
<protein>
    <submittedName>
        <fullName evidence="2">Uncharacterized protein</fullName>
    </submittedName>
</protein>
<keyword evidence="3" id="KW-1185">Reference proteome</keyword>
<gene>
    <name evidence="2" type="ORF">FCC1311_038652</name>
</gene>
<feature type="region of interest" description="Disordered" evidence="1">
    <location>
        <begin position="33"/>
        <end position="55"/>
    </location>
</feature>
<dbReference type="EMBL" id="BEYU01000034">
    <property type="protein sequence ID" value="GBG27642.1"/>
    <property type="molecule type" value="Genomic_DNA"/>
</dbReference>
<organism evidence="2 3">
    <name type="scientific">Hondaea fermentalgiana</name>
    <dbReference type="NCBI Taxonomy" id="2315210"/>
    <lineage>
        <taxon>Eukaryota</taxon>
        <taxon>Sar</taxon>
        <taxon>Stramenopiles</taxon>
        <taxon>Bigyra</taxon>
        <taxon>Labyrinthulomycetes</taxon>
        <taxon>Thraustochytrida</taxon>
        <taxon>Thraustochytriidae</taxon>
        <taxon>Hondaea</taxon>
    </lineage>
</organism>
<dbReference type="Proteomes" id="UP000241890">
    <property type="component" value="Unassembled WGS sequence"/>
</dbReference>